<organism evidence="11 12">
    <name type="scientific">Tenacibaculum aiptasiae</name>
    <dbReference type="NCBI Taxonomy" id="426481"/>
    <lineage>
        <taxon>Bacteria</taxon>
        <taxon>Pseudomonadati</taxon>
        <taxon>Bacteroidota</taxon>
        <taxon>Flavobacteriia</taxon>
        <taxon>Flavobacteriales</taxon>
        <taxon>Flavobacteriaceae</taxon>
        <taxon>Tenacibaculum</taxon>
    </lineage>
</organism>
<evidence type="ECO:0000256" key="5">
    <source>
        <dbReference type="ARBA" id="ARBA00022679"/>
    </source>
</evidence>
<keyword evidence="8" id="KW-1133">Transmembrane helix</keyword>
<dbReference type="PROSITE" id="PS50885">
    <property type="entry name" value="HAMP"/>
    <property type="match status" value="1"/>
</dbReference>
<dbReference type="Gene3D" id="1.10.287.130">
    <property type="match status" value="1"/>
</dbReference>
<evidence type="ECO:0000256" key="8">
    <source>
        <dbReference type="SAM" id="Phobius"/>
    </source>
</evidence>
<feature type="domain" description="HAMP" evidence="10">
    <location>
        <begin position="211"/>
        <end position="263"/>
    </location>
</feature>
<dbReference type="SUPFAM" id="SSF55874">
    <property type="entry name" value="ATPase domain of HSP90 chaperone/DNA topoisomerase II/histidine kinase"/>
    <property type="match status" value="1"/>
</dbReference>
<keyword evidence="8" id="KW-0812">Transmembrane</keyword>
<keyword evidence="5" id="KW-0808">Transferase</keyword>
<evidence type="ECO:0000256" key="6">
    <source>
        <dbReference type="ARBA" id="ARBA00022777"/>
    </source>
</evidence>
<evidence type="ECO:0000313" key="12">
    <source>
        <dbReference type="Proteomes" id="UP000467305"/>
    </source>
</evidence>
<dbReference type="InterPro" id="IPR003661">
    <property type="entry name" value="HisK_dim/P_dom"/>
</dbReference>
<evidence type="ECO:0000313" key="11">
    <source>
        <dbReference type="EMBL" id="KAB1159346.1"/>
    </source>
</evidence>
<evidence type="ECO:0000256" key="4">
    <source>
        <dbReference type="ARBA" id="ARBA00022553"/>
    </source>
</evidence>
<dbReference type="PANTHER" id="PTHR45453:SF1">
    <property type="entry name" value="PHOSPHATE REGULON SENSOR PROTEIN PHOR"/>
    <property type="match status" value="1"/>
</dbReference>
<comment type="subcellular location">
    <subcellularLocation>
        <location evidence="2">Membrane</location>
    </subcellularLocation>
</comment>
<keyword evidence="6 11" id="KW-0418">Kinase</keyword>
<dbReference type="PRINTS" id="PR00344">
    <property type="entry name" value="BCTRLSENSOR"/>
</dbReference>
<dbReference type="InterPro" id="IPR003594">
    <property type="entry name" value="HATPase_dom"/>
</dbReference>
<dbReference type="GO" id="GO:0000155">
    <property type="term" value="F:phosphorelay sensor kinase activity"/>
    <property type="evidence" value="ECO:0007669"/>
    <property type="project" value="InterPro"/>
</dbReference>
<dbReference type="OrthoDB" id="9808408at2"/>
<dbReference type="InterPro" id="IPR005467">
    <property type="entry name" value="His_kinase_dom"/>
</dbReference>
<comment type="catalytic activity">
    <reaction evidence="1">
        <text>ATP + protein L-histidine = ADP + protein N-phospho-L-histidine.</text>
        <dbReference type="EC" id="2.7.13.3"/>
    </reaction>
</comment>
<evidence type="ECO:0000259" key="9">
    <source>
        <dbReference type="PROSITE" id="PS50109"/>
    </source>
</evidence>
<dbReference type="InterPro" id="IPR036097">
    <property type="entry name" value="HisK_dim/P_sf"/>
</dbReference>
<dbReference type="EC" id="2.7.13.3" evidence="3"/>
<sequence>MNLYRTVSNKLIKKIKCAFFVIILIIGGVYIYTTFFLLKQFYSQTTQQLNANVATHLVEEKFKNDSPFLENGAINKSLFNDLMHDMMAVNRAIEVYLLNEEGGIVYSVVLEHNENDKNIKSVDLKPIKEFIKNNQSYVLGDDPRDETNKKIFSAAYFEKDGQAGYIYIILASQKYQQICEQLLTKFFFDLSIGSTLITMLFAIVVGWISIWFLTGNLRTIIYYVNKFKEGDLSSRIPNAASSDLSTLALTYNSMAETIANNIQHITEVNQFRKEFIADVAHDLRTPLTAIKGYIETLKIKENITIKDRFLFMSIIENSASHLGNMINELFEYTKFEAKKVTVKKSFFSITDLVFELQKRYELISTTKKITLSVVIKNNIVDVYADKLLIERAIQNIIENAIKFTPNHGEISIELLGKNEEYVVLKIIDTGEGICKIEQEYILKSYTQLNTTDKNKGIGLGLSIVKKILELHQTELRITNNKDKGTCFEFTLPYKCTNNKLL</sequence>
<dbReference type="Pfam" id="PF00512">
    <property type="entry name" value="HisKA"/>
    <property type="match status" value="1"/>
</dbReference>
<dbReference type="SMART" id="SM00388">
    <property type="entry name" value="HisKA"/>
    <property type="match status" value="1"/>
</dbReference>
<keyword evidence="12" id="KW-1185">Reference proteome</keyword>
<dbReference type="InterPro" id="IPR003660">
    <property type="entry name" value="HAMP_dom"/>
</dbReference>
<evidence type="ECO:0000259" key="10">
    <source>
        <dbReference type="PROSITE" id="PS50885"/>
    </source>
</evidence>
<protein>
    <recommendedName>
        <fullName evidence="3">histidine kinase</fullName>
        <ecNumber evidence="3">2.7.13.3</ecNumber>
    </recommendedName>
</protein>
<feature type="transmembrane region" description="Helical" evidence="8">
    <location>
        <begin position="186"/>
        <end position="213"/>
    </location>
</feature>
<dbReference type="InterPro" id="IPR004358">
    <property type="entry name" value="Sig_transdc_His_kin-like_C"/>
</dbReference>
<dbReference type="Pfam" id="PF02518">
    <property type="entry name" value="HATPase_c"/>
    <property type="match status" value="1"/>
</dbReference>
<dbReference type="GO" id="GO:0005886">
    <property type="term" value="C:plasma membrane"/>
    <property type="evidence" value="ECO:0007669"/>
    <property type="project" value="TreeGrafter"/>
</dbReference>
<feature type="domain" description="Histidine kinase" evidence="9">
    <location>
        <begin position="278"/>
        <end position="495"/>
    </location>
</feature>
<dbReference type="GO" id="GO:0004721">
    <property type="term" value="F:phosphoprotein phosphatase activity"/>
    <property type="evidence" value="ECO:0007669"/>
    <property type="project" value="TreeGrafter"/>
</dbReference>
<dbReference type="Gene3D" id="6.10.340.10">
    <property type="match status" value="1"/>
</dbReference>
<dbReference type="PANTHER" id="PTHR45453">
    <property type="entry name" value="PHOSPHATE REGULON SENSOR PROTEIN PHOR"/>
    <property type="match status" value="1"/>
</dbReference>
<dbReference type="SMART" id="SM00387">
    <property type="entry name" value="HATPase_c"/>
    <property type="match status" value="1"/>
</dbReference>
<feature type="transmembrane region" description="Helical" evidence="8">
    <location>
        <begin position="18"/>
        <end position="38"/>
    </location>
</feature>
<dbReference type="Gene3D" id="3.30.565.10">
    <property type="entry name" value="Histidine kinase-like ATPase, C-terminal domain"/>
    <property type="match status" value="1"/>
</dbReference>
<proteinExistence type="predicted"/>
<dbReference type="Proteomes" id="UP000467305">
    <property type="component" value="Unassembled WGS sequence"/>
</dbReference>
<keyword evidence="7" id="KW-0902">Two-component regulatory system</keyword>
<accession>A0A7J5ANZ8</accession>
<dbReference type="AlphaFoldDB" id="A0A7J5ANZ8"/>
<comment type="caution">
    <text evidence="11">The sequence shown here is derived from an EMBL/GenBank/DDBJ whole genome shotgun (WGS) entry which is preliminary data.</text>
</comment>
<dbReference type="GO" id="GO:0016036">
    <property type="term" value="P:cellular response to phosphate starvation"/>
    <property type="evidence" value="ECO:0007669"/>
    <property type="project" value="TreeGrafter"/>
</dbReference>
<dbReference type="RefSeq" id="WP_150898565.1">
    <property type="nucleotide sequence ID" value="NZ_WAAU01000008.1"/>
</dbReference>
<evidence type="ECO:0000256" key="3">
    <source>
        <dbReference type="ARBA" id="ARBA00012438"/>
    </source>
</evidence>
<evidence type="ECO:0000256" key="1">
    <source>
        <dbReference type="ARBA" id="ARBA00000085"/>
    </source>
</evidence>
<dbReference type="PROSITE" id="PS50109">
    <property type="entry name" value="HIS_KIN"/>
    <property type="match status" value="1"/>
</dbReference>
<reference evidence="11 12" key="1">
    <citation type="submission" date="2019-09" db="EMBL/GenBank/DDBJ databases">
        <authorList>
            <person name="Cao W.R."/>
        </authorList>
    </citation>
    <scope>NUCLEOTIDE SEQUENCE [LARGE SCALE GENOMIC DNA]</scope>
    <source>
        <strain evidence="12">a4</strain>
    </source>
</reference>
<evidence type="ECO:0000256" key="7">
    <source>
        <dbReference type="ARBA" id="ARBA00023012"/>
    </source>
</evidence>
<dbReference type="InterPro" id="IPR050351">
    <property type="entry name" value="BphY/WalK/GraS-like"/>
</dbReference>
<keyword evidence="8" id="KW-0472">Membrane</keyword>
<dbReference type="EMBL" id="WAAU01000008">
    <property type="protein sequence ID" value="KAB1159346.1"/>
    <property type="molecule type" value="Genomic_DNA"/>
</dbReference>
<gene>
    <name evidence="11" type="ORF">F7018_03275</name>
</gene>
<dbReference type="SMART" id="SM00304">
    <property type="entry name" value="HAMP"/>
    <property type="match status" value="1"/>
</dbReference>
<evidence type="ECO:0000256" key="2">
    <source>
        <dbReference type="ARBA" id="ARBA00004370"/>
    </source>
</evidence>
<name>A0A7J5ANZ8_9FLAO</name>
<dbReference type="CDD" id="cd06225">
    <property type="entry name" value="HAMP"/>
    <property type="match status" value="1"/>
</dbReference>
<dbReference type="CDD" id="cd00082">
    <property type="entry name" value="HisKA"/>
    <property type="match status" value="1"/>
</dbReference>
<dbReference type="FunFam" id="1.10.287.130:FF:000001">
    <property type="entry name" value="Two-component sensor histidine kinase"/>
    <property type="match status" value="1"/>
</dbReference>
<dbReference type="SUPFAM" id="SSF47384">
    <property type="entry name" value="Homodimeric domain of signal transducing histidine kinase"/>
    <property type="match status" value="1"/>
</dbReference>
<dbReference type="InterPro" id="IPR036890">
    <property type="entry name" value="HATPase_C_sf"/>
</dbReference>
<keyword evidence="4" id="KW-0597">Phosphoprotein</keyword>